<keyword evidence="6" id="KW-1185">Reference proteome</keyword>
<dbReference type="Gene3D" id="3.40.50.300">
    <property type="entry name" value="P-loop containing nucleotide triphosphate hydrolases"/>
    <property type="match status" value="1"/>
</dbReference>
<dbReference type="CDD" id="cd03255">
    <property type="entry name" value="ABC_MJ0796_LolCDE_FtsE"/>
    <property type="match status" value="1"/>
</dbReference>
<proteinExistence type="predicted"/>
<keyword evidence="2" id="KW-0547">Nucleotide-binding</keyword>
<organism evidence="5 6">
    <name type="scientific">Desulfosporosinus lacus DSM 15449</name>
    <dbReference type="NCBI Taxonomy" id="1121420"/>
    <lineage>
        <taxon>Bacteria</taxon>
        <taxon>Bacillati</taxon>
        <taxon>Bacillota</taxon>
        <taxon>Clostridia</taxon>
        <taxon>Eubacteriales</taxon>
        <taxon>Desulfitobacteriaceae</taxon>
        <taxon>Desulfosporosinus</taxon>
    </lineage>
</organism>
<name>A0A1M5ZSY3_9FIRM</name>
<dbReference type="InterPro" id="IPR017871">
    <property type="entry name" value="ABC_transporter-like_CS"/>
</dbReference>
<keyword evidence="1" id="KW-0813">Transport</keyword>
<dbReference type="InterPro" id="IPR003439">
    <property type="entry name" value="ABC_transporter-like_ATP-bd"/>
</dbReference>
<dbReference type="InterPro" id="IPR050093">
    <property type="entry name" value="ABC_SmlMolc_Importer"/>
</dbReference>
<evidence type="ECO:0000256" key="3">
    <source>
        <dbReference type="ARBA" id="ARBA00022840"/>
    </source>
</evidence>
<dbReference type="GO" id="GO:0016887">
    <property type="term" value="F:ATP hydrolysis activity"/>
    <property type="evidence" value="ECO:0007669"/>
    <property type="project" value="InterPro"/>
</dbReference>
<dbReference type="InterPro" id="IPR017911">
    <property type="entry name" value="MacB-like_ATP-bd"/>
</dbReference>
<evidence type="ECO:0000313" key="5">
    <source>
        <dbReference type="EMBL" id="SHI27043.1"/>
    </source>
</evidence>
<dbReference type="InterPro" id="IPR003593">
    <property type="entry name" value="AAA+_ATPase"/>
</dbReference>
<evidence type="ECO:0000259" key="4">
    <source>
        <dbReference type="PROSITE" id="PS50893"/>
    </source>
</evidence>
<dbReference type="STRING" id="1121420.SAMN02746098_03605"/>
<evidence type="ECO:0000256" key="1">
    <source>
        <dbReference type="ARBA" id="ARBA00022448"/>
    </source>
</evidence>
<dbReference type="PANTHER" id="PTHR42781:SF9">
    <property type="entry name" value="AMINO ACID ABC TRANSPORTER, ATP-BINDING PROTEIN-RELATED"/>
    <property type="match status" value="1"/>
</dbReference>
<evidence type="ECO:0000313" key="6">
    <source>
        <dbReference type="Proteomes" id="UP000183954"/>
    </source>
</evidence>
<dbReference type="SUPFAM" id="SSF52540">
    <property type="entry name" value="P-loop containing nucleoside triphosphate hydrolases"/>
    <property type="match status" value="1"/>
</dbReference>
<feature type="domain" description="ABC transporter" evidence="4">
    <location>
        <begin position="4"/>
        <end position="211"/>
    </location>
</feature>
<dbReference type="Pfam" id="PF00005">
    <property type="entry name" value="ABC_tran"/>
    <property type="match status" value="1"/>
</dbReference>
<gene>
    <name evidence="5" type="ORF">SAMN02746098_03605</name>
</gene>
<dbReference type="OrthoDB" id="9802264at2"/>
<dbReference type="RefSeq" id="WP_143187646.1">
    <property type="nucleotide sequence ID" value="NZ_FQXJ01000014.1"/>
</dbReference>
<reference evidence="6" key="1">
    <citation type="submission" date="2016-11" db="EMBL/GenBank/DDBJ databases">
        <authorList>
            <person name="Varghese N."/>
            <person name="Submissions S."/>
        </authorList>
    </citation>
    <scope>NUCLEOTIDE SEQUENCE [LARGE SCALE GENOMIC DNA]</scope>
    <source>
        <strain evidence="6">DSM 15449</strain>
    </source>
</reference>
<sequence>MNIIELNNVSKTYGNKIVLDKFSLQINEGDFIAIMGPSGSGKSTLLNIIGLLEKVDAGNVIIDGAINIHTNSSKSTRILREKIAYLFQNFALIDEETVQYNLNLALKYFHGTKKDRLVQLKKTLNFVGLEGYEKRKIYELSGGEQQRVSIARLMLKPSKIILADEPTGSLDEQNRDLILDYLEKLNSEGKTIVLVTHDYYVASKCCKVINL</sequence>
<protein>
    <submittedName>
        <fullName evidence="5">Putative ABC transport system ATP-binding protein</fullName>
    </submittedName>
</protein>
<evidence type="ECO:0000256" key="2">
    <source>
        <dbReference type="ARBA" id="ARBA00022741"/>
    </source>
</evidence>
<dbReference type="PROSITE" id="PS50893">
    <property type="entry name" value="ABC_TRANSPORTER_2"/>
    <property type="match status" value="1"/>
</dbReference>
<dbReference type="PANTHER" id="PTHR42781">
    <property type="entry name" value="SPERMIDINE/PUTRESCINE IMPORT ATP-BINDING PROTEIN POTA"/>
    <property type="match status" value="1"/>
</dbReference>
<dbReference type="AlphaFoldDB" id="A0A1M5ZSY3"/>
<dbReference type="SMART" id="SM00382">
    <property type="entry name" value="AAA"/>
    <property type="match status" value="1"/>
</dbReference>
<dbReference type="Proteomes" id="UP000183954">
    <property type="component" value="Unassembled WGS sequence"/>
</dbReference>
<dbReference type="GO" id="GO:0005524">
    <property type="term" value="F:ATP binding"/>
    <property type="evidence" value="ECO:0007669"/>
    <property type="project" value="UniProtKB-KW"/>
</dbReference>
<keyword evidence="3 5" id="KW-0067">ATP-binding</keyword>
<dbReference type="NCBIfam" id="TIGR03608">
    <property type="entry name" value="L_ocin_972_ABC"/>
    <property type="match status" value="1"/>
</dbReference>
<accession>A0A1M5ZSY3</accession>
<dbReference type="InterPro" id="IPR019895">
    <property type="entry name" value="L_ocin_972_ABC"/>
</dbReference>
<dbReference type="EMBL" id="FQXJ01000014">
    <property type="protein sequence ID" value="SHI27043.1"/>
    <property type="molecule type" value="Genomic_DNA"/>
</dbReference>
<dbReference type="InterPro" id="IPR027417">
    <property type="entry name" value="P-loop_NTPase"/>
</dbReference>
<dbReference type="PROSITE" id="PS00211">
    <property type="entry name" value="ABC_TRANSPORTER_1"/>
    <property type="match status" value="1"/>
</dbReference>